<organism evidence="6 7">
    <name type="scientific">Coregonus suidteri</name>
    <dbReference type="NCBI Taxonomy" id="861788"/>
    <lineage>
        <taxon>Eukaryota</taxon>
        <taxon>Metazoa</taxon>
        <taxon>Chordata</taxon>
        <taxon>Craniata</taxon>
        <taxon>Vertebrata</taxon>
        <taxon>Euteleostomi</taxon>
        <taxon>Actinopterygii</taxon>
        <taxon>Neopterygii</taxon>
        <taxon>Teleostei</taxon>
        <taxon>Protacanthopterygii</taxon>
        <taxon>Salmoniformes</taxon>
        <taxon>Salmonidae</taxon>
        <taxon>Coregoninae</taxon>
        <taxon>Coregonus</taxon>
    </lineage>
</organism>
<dbReference type="GO" id="GO:0003735">
    <property type="term" value="F:structural constituent of ribosome"/>
    <property type="evidence" value="ECO:0007669"/>
    <property type="project" value="InterPro"/>
</dbReference>
<proteinExistence type="predicted"/>
<dbReference type="AlphaFoldDB" id="A0AAN8R7V9"/>
<dbReference type="EMBL" id="JAGTTL010000001">
    <property type="protein sequence ID" value="KAK6328581.1"/>
    <property type="molecule type" value="Genomic_DNA"/>
</dbReference>
<feature type="compositionally biased region" description="Basic and acidic residues" evidence="5">
    <location>
        <begin position="88"/>
        <end position="97"/>
    </location>
</feature>
<feature type="region of interest" description="Disordered" evidence="5">
    <location>
        <begin position="65"/>
        <end position="99"/>
    </location>
</feature>
<feature type="compositionally biased region" description="Basic and acidic residues" evidence="5">
    <location>
        <begin position="65"/>
        <end position="75"/>
    </location>
</feature>
<protein>
    <recommendedName>
        <fullName evidence="3">Small ribosomal subunit protein eS24</fullName>
    </recommendedName>
    <alternativeName>
        <fullName evidence="4">40S ribosomal protein S24</fullName>
    </alternativeName>
</protein>
<evidence type="ECO:0000256" key="1">
    <source>
        <dbReference type="ARBA" id="ARBA00022980"/>
    </source>
</evidence>
<evidence type="ECO:0000256" key="4">
    <source>
        <dbReference type="ARBA" id="ARBA00035458"/>
    </source>
</evidence>
<evidence type="ECO:0000313" key="7">
    <source>
        <dbReference type="Proteomes" id="UP001356427"/>
    </source>
</evidence>
<dbReference type="Pfam" id="PF01282">
    <property type="entry name" value="Ribosomal_S24e"/>
    <property type="match status" value="1"/>
</dbReference>
<keyword evidence="1" id="KW-0689">Ribosomal protein</keyword>
<sequence>MSSIRAKPQSPRLRSGEAGQDDKTTPDVVFVFRLQDPVWWRQDDGFAMVYDSLDYAKKNEPKHRLARHGLYEKKKSISRNSARKRKKRNEESTRHQESQCGRCWQKVSPENQGCSSCSRCSCILSSNKKSQTVLCSSFLLHVLD</sequence>
<name>A0AAN8R7V9_9TELE</name>
<keyword evidence="7" id="KW-1185">Reference proteome</keyword>
<dbReference type="SUPFAM" id="SSF54189">
    <property type="entry name" value="Ribosomal proteins S24e, L23 and L15e"/>
    <property type="match status" value="1"/>
</dbReference>
<dbReference type="InterPro" id="IPR012678">
    <property type="entry name" value="Ribosomal_uL23/eL15/eS24_sf"/>
</dbReference>
<evidence type="ECO:0000313" key="6">
    <source>
        <dbReference type="EMBL" id="KAK6328581.1"/>
    </source>
</evidence>
<dbReference type="InterPro" id="IPR001976">
    <property type="entry name" value="Ribosomal_eS24"/>
</dbReference>
<comment type="caution">
    <text evidence="6">The sequence shown here is derived from an EMBL/GenBank/DDBJ whole genome shotgun (WGS) entry which is preliminary data.</text>
</comment>
<dbReference type="Gene3D" id="3.30.70.3370">
    <property type="match status" value="1"/>
</dbReference>
<evidence type="ECO:0000256" key="3">
    <source>
        <dbReference type="ARBA" id="ARBA00035149"/>
    </source>
</evidence>
<feature type="region of interest" description="Disordered" evidence="5">
    <location>
        <begin position="1"/>
        <end position="25"/>
    </location>
</feature>
<dbReference type="GO" id="GO:0006412">
    <property type="term" value="P:translation"/>
    <property type="evidence" value="ECO:0007669"/>
    <property type="project" value="InterPro"/>
</dbReference>
<dbReference type="GO" id="GO:0044391">
    <property type="term" value="C:ribosomal subunit"/>
    <property type="evidence" value="ECO:0007669"/>
    <property type="project" value="UniProtKB-ARBA"/>
</dbReference>
<evidence type="ECO:0000256" key="2">
    <source>
        <dbReference type="ARBA" id="ARBA00023274"/>
    </source>
</evidence>
<evidence type="ECO:0000256" key="5">
    <source>
        <dbReference type="SAM" id="MobiDB-lite"/>
    </source>
</evidence>
<dbReference type="PANTHER" id="PTHR10496">
    <property type="entry name" value="40S RIBOSOMAL PROTEIN S24"/>
    <property type="match status" value="1"/>
</dbReference>
<gene>
    <name evidence="6" type="ORF">J4Q44_G00005590</name>
</gene>
<accession>A0AAN8R7V9</accession>
<dbReference type="Proteomes" id="UP001356427">
    <property type="component" value="Unassembled WGS sequence"/>
</dbReference>
<dbReference type="InterPro" id="IPR053709">
    <property type="entry name" value="eRP_eS24_sf"/>
</dbReference>
<keyword evidence="2" id="KW-0687">Ribonucleoprotein</keyword>
<reference evidence="6 7" key="1">
    <citation type="submission" date="2021-04" db="EMBL/GenBank/DDBJ databases">
        <authorList>
            <person name="De Guttry C."/>
            <person name="Zahm M."/>
            <person name="Klopp C."/>
            <person name="Cabau C."/>
            <person name="Louis A."/>
            <person name="Berthelot C."/>
            <person name="Parey E."/>
            <person name="Roest Crollius H."/>
            <person name="Montfort J."/>
            <person name="Robinson-Rechavi M."/>
            <person name="Bucao C."/>
            <person name="Bouchez O."/>
            <person name="Gislard M."/>
            <person name="Lluch J."/>
            <person name="Milhes M."/>
            <person name="Lampietro C."/>
            <person name="Lopez Roques C."/>
            <person name="Donnadieu C."/>
            <person name="Braasch I."/>
            <person name="Desvignes T."/>
            <person name="Postlethwait J."/>
            <person name="Bobe J."/>
            <person name="Wedekind C."/>
            <person name="Guiguen Y."/>
        </authorList>
    </citation>
    <scope>NUCLEOTIDE SEQUENCE [LARGE SCALE GENOMIC DNA]</scope>
    <source>
        <strain evidence="6">Cs_M1</strain>
        <tissue evidence="6">Blood</tissue>
    </source>
</reference>